<keyword evidence="2" id="KW-1185">Reference proteome</keyword>
<protein>
    <submittedName>
        <fullName evidence="1">Uncharacterized protein</fullName>
    </submittedName>
</protein>
<gene>
    <name evidence="1" type="ORF">KCG34_18120</name>
</gene>
<reference evidence="1" key="1">
    <citation type="submission" date="2021-04" db="EMBL/GenBank/DDBJ databases">
        <title>The complete genome sequence of Caulobacter sp. S6.</title>
        <authorList>
            <person name="Tang Y."/>
            <person name="Ouyang W."/>
            <person name="Liu Q."/>
            <person name="Huang B."/>
            <person name="Guo Z."/>
            <person name="Lei P."/>
        </authorList>
    </citation>
    <scope>NUCLEOTIDE SEQUENCE</scope>
    <source>
        <strain evidence="1">S6</strain>
    </source>
</reference>
<organism evidence="1 2">
    <name type="scientific">Phenylobacterium montanum</name>
    <dbReference type="NCBI Taxonomy" id="2823693"/>
    <lineage>
        <taxon>Bacteria</taxon>
        <taxon>Pseudomonadati</taxon>
        <taxon>Pseudomonadota</taxon>
        <taxon>Alphaproteobacteria</taxon>
        <taxon>Caulobacterales</taxon>
        <taxon>Caulobacteraceae</taxon>
        <taxon>Phenylobacterium</taxon>
    </lineage>
</organism>
<dbReference type="EMBL" id="CP073078">
    <property type="protein sequence ID" value="QUD86973.1"/>
    <property type="molecule type" value="Genomic_DNA"/>
</dbReference>
<name>A0A975ITP1_9CAUL</name>
<dbReference type="RefSeq" id="WP_211937025.1">
    <property type="nucleotide sequence ID" value="NZ_CP073078.1"/>
</dbReference>
<accession>A0A975ITP1</accession>
<sequence length="274" mass="30073">MLVDAHHERVRSDMRGHSISNLGNEARTAPTDRLKIQWNDVIRKNENLFSVAGDQVIIFFQDSGSIIGAVSSFESLKSEVARWFTECMQGSIGDKYAFTTSSHLNRPESINKILADSFVDRATHTTHRPSGATGTERAGLWAATSPVAVTGPEDVNPKPDARSLLIAEILSYRALSTGWDGSDGDRPTEVAIDEAIKFVDFIPANSKAMATVSGDGEVGFYWRRPGAFVDVSFYGDGKIYYYARIDSLQLSVKGTEPFSGRSIPKDLADAIERF</sequence>
<dbReference type="Proteomes" id="UP000676409">
    <property type="component" value="Chromosome"/>
</dbReference>
<evidence type="ECO:0000313" key="2">
    <source>
        <dbReference type="Proteomes" id="UP000676409"/>
    </source>
</evidence>
<proteinExistence type="predicted"/>
<dbReference type="KEGG" id="caul:KCG34_18120"/>
<dbReference type="AlphaFoldDB" id="A0A975ITP1"/>
<evidence type="ECO:0000313" key="1">
    <source>
        <dbReference type="EMBL" id="QUD86973.1"/>
    </source>
</evidence>